<organism evidence="4 5">
    <name type="scientific">Phaseolus vulgaris</name>
    <name type="common">Kidney bean</name>
    <name type="synonym">French bean</name>
    <dbReference type="NCBI Taxonomy" id="3885"/>
    <lineage>
        <taxon>Eukaryota</taxon>
        <taxon>Viridiplantae</taxon>
        <taxon>Streptophyta</taxon>
        <taxon>Embryophyta</taxon>
        <taxon>Tracheophyta</taxon>
        <taxon>Spermatophyta</taxon>
        <taxon>Magnoliopsida</taxon>
        <taxon>eudicotyledons</taxon>
        <taxon>Gunneridae</taxon>
        <taxon>Pentapetalae</taxon>
        <taxon>rosids</taxon>
        <taxon>fabids</taxon>
        <taxon>Fabales</taxon>
        <taxon>Fabaceae</taxon>
        <taxon>Papilionoideae</taxon>
        <taxon>50 kb inversion clade</taxon>
        <taxon>NPAAA clade</taxon>
        <taxon>indigoferoid/millettioid clade</taxon>
        <taxon>Phaseoleae</taxon>
        <taxon>Phaseolus</taxon>
    </lineage>
</organism>
<dbReference type="SUPFAM" id="SSF47699">
    <property type="entry name" value="Bifunctional inhibitor/lipid-transfer protein/seed storage 2S albumin"/>
    <property type="match status" value="1"/>
</dbReference>
<dbReference type="InterPro" id="IPR027923">
    <property type="entry name" value="Hydrophob_seed_dom"/>
</dbReference>
<name>V7B254_PHAVU</name>
<dbReference type="Proteomes" id="UP000000226">
    <property type="component" value="Chromosome 9"/>
</dbReference>
<evidence type="ECO:0000259" key="3">
    <source>
        <dbReference type="Pfam" id="PF14547"/>
    </source>
</evidence>
<evidence type="ECO:0000256" key="1">
    <source>
        <dbReference type="ARBA" id="ARBA00008965"/>
    </source>
</evidence>
<keyword evidence="5" id="KW-1185">Reference proteome</keyword>
<dbReference type="SMR" id="V7B254"/>
<dbReference type="Gene3D" id="1.10.110.10">
    <property type="entry name" value="Plant lipid-transfer and hydrophobic proteins"/>
    <property type="match status" value="1"/>
</dbReference>
<comment type="similarity">
    <text evidence="1">Belongs to the plant LTP family. PEARLI1 subfamily.</text>
</comment>
<evidence type="ECO:0000256" key="2">
    <source>
        <dbReference type="SAM" id="SignalP"/>
    </source>
</evidence>
<feature type="chain" id="PRO_5004753814" description="Hydrophobic seed protein domain-containing protein" evidence="2">
    <location>
        <begin position="26"/>
        <end position="109"/>
    </location>
</feature>
<keyword evidence="2" id="KW-0732">Signal</keyword>
<feature type="signal peptide" evidence="2">
    <location>
        <begin position="1"/>
        <end position="25"/>
    </location>
</feature>
<dbReference type="EMBL" id="CM002296">
    <property type="protein sequence ID" value="ESW10531.1"/>
    <property type="molecule type" value="Genomic_DNA"/>
</dbReference>
<reference evidence="5" key="1">
    <citation type="journal article" date="2014" name="Nat. Genet.">
        <title>A reference genome for common bean and genome-wide analysis of dual domestications.</title>
        <authorList>
            <person name="Schmutz J."/>
            <person name="McClean P.E."/>
            <person name="Mamidi S."/>
            <person name="Wu G.A."/>
            <person name="Cannon S.B."/>
            <person name="Grimwood J."/>
            <person name="Jenkins J."/>
            <person name="Shu S."/>
            <person name="Song Q."/>
            <person name="Chavarro C."/>
            <person name="Torres-Torres M."/>
            <person name="Geffroy V."/>
            <person name="Moghaddam S.M."/>
            <person name="Gao D."/>
            <person name="Abernathy B."/>
            <person name="Barry K."/>
            <person name="Blair M."/>
            <person name="Brick M.A."/>
            <person name="Chovatia M."/>
            <person name="Gepts P."/>
            <person name="Goodstein D.M."/>
            <person name="Gonzales M."/>
            <person name="Hellsten U."/>
            <person name="Hyten D.L."/>
            <person name="Jia G."/>
            <person name="Kelly J.D."/>
            <person name="Kudrna D."/>
            <person name="Lee R."/>
            <person name="Richard M.M."/>
            <person name="Miklas P.N."/>
            <person name="Osorno J.M."/>
            <person name="Rodrigues J."/>
            <person name="Thareau V."/>
            <person name="Urrea C.A."/>
            <person name="Wang M."/>
            <person name="Yu Y."/>
            <person name="Zhang M."/>
            <person name="Wing R.A."/>
            <person name="Cregan P.B."/>
            <person name="Rokhsar D.S."/>
            <person name="Jackson S.A."/>
        </authorList>
    </citation>
    <scope>NUCLEOTIDE SEQUENCE [LARGE SCALE GENOMIC DNA]</scope>
    <source>
        <strain evidence="5">cv. G19833</strain>
    </source>
</reference>
<feature type="domain" description="Hydrophobic seed protein" evidence="3">
    <location>
        <begin position="27"/>
        <end position="99"/>
    </location>
</feature>
<proteinExistence type="inferred from homology"/>
<protein>
    <recommendedName>
        <fullName evidence="3">Hydrophobic seed protein domain-containing protein</fullName>
    </recommendedName>
</protein>
<dbReference type="InterPro" id="IPR036312">
    <property type="entry name" value="Bifun_inhib/LTP/seed_sf"/>
</dbReference>
<sequence>MDLKGSVCVAVFLCLNLLSVSMVTSQTCLMNMVGLRACSGLLNLSLIVGSPSDCCDTLQGMGAHAGVCLCTALKANVHGIIPDLSELSLIYNTTLSTCEMPTSEFDQCP</sequence>
<evidence type="ECO:0000313" key="5">
    <source>
        <dbReference type="Proteomes" id="UP000000226"/>
    </source>
</evidence>
<dbReference type="Gramene" id="ESW10531">
    <property type="protein sequence ID" value="ESW10531"/>
    <property type="gene ID" value="PHAVU_009G217400g"/>
</dbReference>
<evidence type="ECO:0000313" key="4">
    <source>
        <dbReference type="EMBL" id="ESW10531.1"/>
    </source>
</evidence>
<dbReference type="Pfam" id="PF14547">
    <property type="entry name" value="Hydrophob_seed"/>
    <property type="match status" value="1"/>
</dbReference>
<dbReference type="AlphaFoldDB" id="V7B254"/>
<gene>
    <name evidence="4" type="ORF">PHAVU_009G217400g</name>
</gene>
<accession>V7B254</accession>